<comment type="caution">
    <text evidence="1">The sequence shown here is derived from an EMBL/GenBank/DDBJ whole genome shotgun (WGS) entry which is preliminary data.</text>
</comment>
<accession>A0ABU8RY86</accession>
<evidence type="ECO:0000313" key="2">
    <source>
        <dbReference type="Proteomes" id="UP001361239"/>
    </source>
</evidence>
<sequence length="99" mass="10673">MQVVTTADREAALALREALADISGFWYRLDDDGPLCQAIARHRVQTEQRLVRQAFLEAQCVPVALDAAKGSEQPMAARAPRRLLPALAVGSPISGMNCG</sequence>
<dbReference type="EMBL" id="JBBHJZ010000003">
    <property type="protein sequence ID" value="MEJ5977982.1"/>
    <property type="molecule type" value="Genomic_DNA"/>
</dbReference>
<keyword evidence="2" id="KW-1185">Reference proteome</keyword>
<gene>
    <name evidence="1" type="ORF">WG901_15130</name>
</gene>
<dbReference type="RefSeq" id="WP_339587929.1">
    <property type="nucleotide sequence ID" value="NZ_JBBHJZ010000003.1"/>
</dbReference>
<reference evidence="1 2" key="1">
    <citation type="submission" date="2024-03" db="EMBL/GenBank/DDBJ databases">
        <authorList>
            <person name="Jo J.-H."/>
        </authorList>
    </citation>
    <scope>NUCLEOTIDE SEQUENCE [LARGE SCALE GENOMIC DNA]</scope>
    <source>
        <strain evidence="1 2">PS1R-30</strain>
    </source>
</reference>
<protein>
    <submittedName>
        <fullName evidence="1">Uncharacterized protein</fullName>
    </submittedName>
</protein>
<proteinExistence type="predicted"/>
<name>A0ABU8RY86_9SPHN</name>
<dbReference type="Proteomes" id="UP001361239">
    <property type="component" value="Unassembled WGS sequence"/>
</dbReference>
<organism evidence="1 2">
    <name type="scientific">Novosphingobium anseongense</name>
    <dbReference type="NCBI Taxonomy" id="3133436"/>
    <lineage>
        <taxon>Bacteria</taxon>
        <taxon>Pseudomonadati</taxon>
        <taxon>Pseudomonadota</taxon>
        <taxon>Alphaproteobacteria</taxon>
        <taxon>Sphingomonadales</taxon>
        <taxon>Sphingomonadaceae</taxon>
        <taxon>Novosphingobium</taxon>
    </lineage>
</organism>
<evidence type="ECO:0000313" key="1">
    <source>
        <dbReference type="EMBL" id="MEJ5977982.1"/>
    </source>
</evidence>